<dbReference type="Proteomes" id="UP001596066">
    <property type="component" value="Unassembled WGS sequence"/>
</dbReference>
<dbReference type="RefSeq" id="WP_346148319.1">
    <property type="nucleotide sequence ID" value="NZ_BAAAUA010000047.1"/>
</dbReference>
<gene>
    <name evidence="2" type="ORF">ACFPZF_29335</name>
</gene>
<evidence type="ECO:0000313" key="3">
    <source>
        <dbReference type="Proteomes" id="UP001596066"/>
    </source>
</evidence>
<evidence type="ECO:0000313" key="2">
    <source>
        <dbReference type="EMBL" id="MFC5645438.1"/>
    </source>
</evidence>
<reference evidence="3" key="1">
    <citation type="journal article" date="2019" name="Int. J. Syst. Evol. Microbiol.">
        <title>The Global Catalogue of Microorganisms (GCM) 10K type strain sequencing project: providing services to taxonomists for standard genome sequencing and annotation.</title>
        <authorList>
            <consortium name="The Broad Institute Genomics Platform"/>
            <consortium name="The Broad Institute Genome Sequencing Center for Infectious Disease"/>
            <person name="Wu L."/>
            <person name="Ma J."/>
        </authorList>
    </citation>
    <scope>NUCLEOTIDE SEQUENCE [LARGE SCALE GENOMIC DNA]</scope>
    <source>
        <strain evidence="3">CGMCC 4.1622</strain>
    </source>
</reference>
<accession>A0ABW0VJB8</accession>
<name>A0ABW0VJB8_9ACTN</name>
<dbReference type="EMBL" id="JBHSOC010000070">
    <property type="protein sequence ID" value="MFC5645438.1"/>
    <property type="molecule type" value="Genomic_DNA"/>
</dbReference>
<comment type="caution">
    <text evidence="2">The sequence shown here is derived from an EMBL/GenBank/DDBJ whole genome shotgun (WGS) entry which is preliminary data.</text>
</comment>
<evidence type="ECO:0000256" key="1">
    <source>
        <dbReference type="SAM" id="MobiDB-lite"/>
    </source>
</evidence>
<proteinExistence type="predicted"/>
<protein>
    <submittedName>
        <fullName evidence="2">Baseplate J/gp47 family protein</fullName>
    </submittedName>
</protein>
<sequence>MLDRIGRSEALHGRPLASLGRRVDDPAVALLAAAAGAHHVLGWTLHRLAVDSTLPGTEDREALVRLTDMLGYVPRPAIAAGALLAFTIDTLPGTPVATAVPGVPDVVTIPQSLKVATIPEQGELPVTFETDAGVEARAGWNALLPLRAPVLPEVSDKTTGIEVAGVALGARIGDRVLVHAGAPAGGGPGSAWLPARVTAVDVAAGADPPRTVLTLAAGHLLTADDGLTAPQQPGTVILLGQRAQAFGATAPDITFMPDAVRWEHGRARPGPLVELPPIEWADFVMGTVTDQDWTVHLDAVHPEAAPGRVVLLESGTGNPQPGVARISAAAETARSAFGLSTRCTVVTLGAALADSFNDDVQTTTLHLETARGTLLAHPQDRVLPVTDPGPDGGPAPAQHPGFPRENLPDRLYVAGHAALPPGRRVILTGQSAEGTTLSEAATVLRAEPSTGGSPPQAATLLVFDRDLATRWTGATLSVLGNVVPASHAQTPSSGTETLGSGDPGVPLPRFALTQAPLARLAAPGPRGYAPAIEVRVDDRRYEQADGLDGDDPDNHRFRVTDRPDGVAEVQFAGRLPSGTGNVVARYRVGGGSAGNLPGGRLNQIVTPVVGVGSVTNPLAAEGGSDAESLEETRTGAARTIRTLDRVVSLADFEAFARSYRGVGKVSAVELRTGLRRIVCLTLATTSLAPPVAGSDLVSDLHDALVSAAPPGTHVRIAGFVDLPMTVALALASDPALPRPDVEAAVRAALVRDFGRPARPFGTAVHRSQIIATVQGVPGVTAVLLTDLRAPGVAEDLQGRLACPGPTPVTDPGTGIARLEPARLLSVAASDVTFTELTV</sequence>
<keyword evidence="3" id="KW-1185">Reference proteome</keyword>
<feature type="region of interest" description="Disordered" evidence="1">
    <location>
        <begin position="378"/>
        <end position="406"/>
    </location>
</feature>
<organism evidence="2 3">
    <name type="scientific">Kitasatospora cinereorecta</name>
    <dbReference type="NCBI Taxonomy" id="285560"/>
    <lineage>
        <taxon>Bacteria</taxon>
        <taxon>Bacillati</taxon>
        <taxon>Actinomycetota</taxon>
        <taxon>Actinomycetes</taxon>
        <taxon>Kitasatosporales</taxon>
        <taxon>Streptomycetaceae</taxon>
        <taxon>Kitasatospora</taxon>
    </lineage>
</organism>